<comment type="caution">
    <text evidence="1">The sequence shown here is derived from an EMBL/GenBank/DDBJ whole genome shotgun (WGS) entry which is preliminary data.</text>
</comment>
<reference evidence="1 2" key="1">
    <citation type="journal article" date="2021" name="Pathogens">
        <title>Isolation and Characterization of Kingella bonacorsii sp. nov., A Novel Kingella Species Detected in a Stable Periodontitis Subject.</title>
        <authorList>
            <person name="Antezack A."/>
            <person name="Boxberger M."/>
            <person name="Rolland C."/>
            <person name="Monnet-Corti V."/>
            <person name="La Scola B."/>
        </authorList>
    </citation>
    <scope>NUCLEOTIDE SEQUENCE [LARGE SCALE GENOMIC DNA]</scope>
    <source>
        <strain evidence="1 2">Marseille-Q4569</strain>
    </source>
</reference>
<proteinExistence type="predicted"/>
<dbReference type="RefSeq" id="WP_040558688.1">
    <property type="nucleotide sequence ID" value="NZ_JAEHNZ010000001.1"/>
</dbReference>
<evidence type="ECO:0000313" key="1">
    <source>
        <dbReference type="EMBL" id="MBK0395004.1"/>
    </source>
</evidence>
<sequence>MDKYRFRLPFSTPIFCQSRRFAAYHEQGQAPAPHAHNYFRLPTIAPAPVMRANPLHPYKMVP</sequence>
<keyword evidence="2" id="KW-1185">Reference proteome</keyword>
<evidence type="ECO:0000313" key="2">
    <source>
        <dbReference type="Proteomes" id="UP000614058"/>
    </source>
</evidence>
<dbReference type="GeneID" id="84906095"/>
<name>A0ABS1BP21_9NEIS</name>
<organism evidence="1 2">
    <name type="scientific">Kingella bonacorsii</name>
    <dbReference type="NCBI Taxonomy" id="2796361"/>
    <lineage>
        <taxon>Bacteria</taxon>
        <taxon>Pseudomonadati</taxon>
        <taxon>Pseudomonadota</taxon>
        <taxon>Betaproteobacteria</taxon>
        <taxon>Neisseriales</taxon>
        <taxon>Neisseriaceae</taxon>
        <taxon>Kingella</taxon>
    </lineage>
</organism>
<accession>A0ABS1BP21</accession>
<dbReference type="EMBL" id="JAEHNZ010000001">
    <property type="protein sequence ID" value="MBK0395004.1"/>
    <property type="molecule type" value="Genomic_DNA"/>
</dbReference>
<protein>
    <submittedName>
        <fullName evidence="1">Uncharacterized protein</fullName>
    </submittedName>
</protein>
<dbReference type="Proteomes" id="UP000614058">
    <property type="component" value="Unassembled WGS sequence"/>
</dbReference>
<gene>
    <name evidence="1" type="ORF">JDW22_00020</name>
</gene>